<organism evidence="1">
    <name type="scientific">mine drainage metagenome</name>
    <dbReference type="NCBI Taxonomy" id="410659"/>
    <lineage>
        <taxon>unclassified sequences</taxon>
        <taxon>metagenomes</taxon>
        <taxon>ecological metagenomes</taxon>
    </lineage>
</organism>
<keyword evidence="1" id="KW-0489">Methyltransferase</keyword>
<comment type="caution">
    <text evidence="1">The sequence shown here is derived from an EMBL/GenBank/DDBJ whole genome shotgun (WGS) entry which is preliminary data.</text>
</comment>
<protein>
    <submittedName>
        <fullName evidence="1">DNA methylase</fullName>
    </submittedName>
</protein>
<dbReference type="InterPro" id="IPR029063">
    <property type="entry name" value="SAM-dependent_MTases_sf"/>
</dbReference>
<dbReference type="GO" id="GO:0008168">
    <property type="term" value="F:methyltransferase activity"/>
    <property type="evidence" value="ECO:0007669"/>
    <property type="project" value="UniProtKB-KW"/>
</dbReference>
<reference evidence="1" key="2">
    <citation type="journal article" date="2014" name="ISME J.">
        <title>Microbial stratification in low pH oxic and suboxic macroscopic growths along an acid mine drainage.</title>
        <authorList>
            <person name="Mendez-Garcia C."/>
            <person name="Mesa V."/>
            <person name="Sprenger R.R."/>
            <person name="Richter M."/>
            <person name="Diez M.S."/>
            <person name="Solano J."/>
            <person name="Bargiela R."/>
            <person name="Golyshina O.V."/>
            <person name="Manteca A."/>
            <person name="Ramos J.L."/>
            <person name="Gallego J.R."/>
            <person name="Llorente I."/>
            <person name="Martins Dos Santos V.A."/>
            <person name="Jensen O.N."/>
            <person name="Pelaez A.I."/>
            <person name="Sanchez J."/>
            <person name="Ferrer M."/>
        </authorList>
    </citation>
    <scope>NUCLEOTIDE SEQUENCE</scope>
</reference>
<dbReference type="Gene3D" id="3.40.50.150">
    <property type="entry name" value="Vaccinia Virus protein VP39"/>
    <property type="match status" value="1"/>
</dbReference>
<evidence type="ECO:0000313" key="1">
    <source>
        <dbReference type="EMBL" id="EQD41375.1"/>
    </source>
</evidence>
<feature type="non-terminal residue" evidence="1">
    <location>
        <position position="1"/>
    </location>
</feature>
<sequence>LAERTLEANVARYGTGALNIDGCRVPTSEKLSGGDCRAATAGAKHPGWTRPWMDDPNALAAHAARCRENVARAEVLGRWPANVIHDGSTEVLAAFPEAPGQCADAKLANELKTSRVYGAMRRERGDEPSANSENTGAVGFKMRPGARRLDAGTAARFFYCAKASRADRGEGNSHPTVKPTALMAHLCRLVTPPGGMVLDP</sequence>
<keyword evidence="1" id="KW-0808">Transferase</keyword>
<dbReference type="AlphaFoldDB" id="T1AHG1"/>
<feature type="non-terminal residue" evidence="1">
    <location>
        <position position="200"/>
    </location>
</feature>
<name>T1AHG1_9ZZZZ</name>
<proteinExistence type="predicted"/>
<reference evidence="1" key="1">
    <citation type="submission" date="2013-08" db="EMBL/GenBank/DDBJ databases">
        <authorList>
            <person name="Mendez C."/>
            <person name="Richter M."/>
            <person name="Ferrer M."/>
            <person name="Sanchez J."/>
        </authorList>
    </citation>
    <scope>NUCLEOTIDE SEQUENCE</scope>
</reference>
<dbReference type="GO" id="GO:0032259">
    <property type="term" value="P:methylation"/>
    <property type="evidence" value="ECO:0007669"/>
    <property type="project" value="UniProtKB-KW"/>
</dbReference>
<gene>
    <name evidence="1" type="ORF">B2A_10710</name>
</gene>
<accession>T1AHG1</accession>
<dbReference type="EMBL" id="AUZZ01007708">
    <property type="protein sequence ID" value="EQD41375.1"/>
    <property type="molecule type" value="Genomic_DNA"/>
</dbReference>
<dbReference type="SUPFAM" id="SSF53335">
    <property type="entry name" value="S-adenosyl-L-methionine-dependent methyltransferases"/>
    <property type="match status" value="1"/>
</dbReference>